<feature type="transmembrane region" description="Helical" evidence="14">
    <location>
        <begin position="59"/>
        <end position="81"/>
    </location>
</feature>
<dbReference type="OrthoDB" id="145485at2"/>
<keyword evidence="7 14" id="KW-0812">Transmembrane</keyword>
<dbReference type="NCBIfam" id="NF033480">
    <property type="entry name" value="bifunc_MprF"/>
    <property type="match status" value="1"/>
</dbReference>
<feature type="transmembrane region" description="Helical" evidence="14">
    <location>
        <begin position="206"/>
        <end position="228"/>
    </location>
</feature>
<gene>
    <name evidence="14" type="primary">mprF</name>
    <name evidence="16" type="ORF">FC36_GL000394</name>
</gene>
<reference evidence="16 17" key="1">
    <citation type="journal article" date="2015" name="Genome Announc.">
        <title>Expanding the biotechnology potential of lactobacilli through comparative genomics of 213 strains and associated genera.</title>
        <authorList>
            <person name="Sun Z."/>
            <person name="Harris H.M."/>
            <person name="McCann A."/>
            <person name="Guo C."/>
            <person name="Argimon S."/>
            <person name="Zhang W."/>
            <person name="Yang X."/>
            <person name="Jeffery I.B."/>
            <person name="Cooney J.C."/>
            <person name="Kagawa T.F."/>
            <person name="Liu W."/>
            <person name="Song Y."/>
            <person name="Salvetti E."/>
            <person name="Wrobel A."/>
            <person name="Rasinkangas P."/>
            <person name="Parkhill J."/>
            <person name="Rea M.C."/>
            <person name="O'Sullivan O."/>
            <person name="Ritari J."/>
            <person name="Douillard F.P."/>
            <person name="Paul Ross R."/>
            <person name="Yang R."/>
            <person name="Briner A.E."/>
            <person name="Felis G.E."/>
            <person name="de Vos W.M."/>
            <person name="Barrangou R."/>
            <person name="Klaenhammer T.R."/>
            <person name="Caufield P.W."/>
            <person name="Cui Y."/>
            <person name="Zhang H."/>
            <person name="O'Toole P.W."/>
        </authorList>
    </citation>
    <scope>NUCLEOTIDE SEQUENCE [LARGE SCALE GENOMIC DNA]</scope>
    <source>
        <strain evidence="16 17">DSM 15833</strain>
    </source>
</reference>
<keyword evidence="9 14" id="KW-0443">Lipid metabolism</keyword>
<proteinExistence type="inferred from homology"/>
<feature type="transmembrane region" description="Helical" evidence="14">
    <location>
        <begin position="131"/>
        <end position="154"/>
    </location>
</feature>
<dbReference type="InterPro" id="IPR016181">
    <property type="entry name" value="Acyl_CoA_acyltransferase"/>
</dbReference>
<feature type="domain" description="Phosphatidylglycerol lysyltransferase C-terminal" evidence="15">
    <location>
        <begin position="533"/>
        <end position="827"/>
    </location>
</feature>
<dbReference type="PANTHER" id="PTHR34697:SF2">
    <property type="entry name" value="PHOSPHATIDYLGLYCEROL LYSYLTRANSFERASE"/>
    <property type="match status" value="1"/>
</dbReference>
<dbReference type="Pfam" id="PF03706">
    <property type="entry name" value="LPG_synthase_TM"/>
    <property type="match status" value="1"/>
</dbReference>
<keyword evidence="10 14" id="KW-0472">Membrane</keyword>
<evidence type="ECO:0000256" key="10">
    <source>
        <dbReference type="ARBA" id="ARBA00023136"/>
    </source>
</evidence>
<comment type="caution">
    <text evidence="16">The sequence shown here is derived from an EMBL/GenBank/DDBJ whole genome shotgun (WGS) entry which is preliminary data.</text>
</comment>
<evidence type="ECO:0000256" key="1">
    <source>
        <dbReference type="ARBA" id="ARBA00004651"/>
    </source>
</evidence>
<evidence type="ECO:0000256" key="11">
    <source>
        <dbReference type="ARBA" id="ARBA00023251"/>
    </source>
</evidence>
<feature type="transmembrane region" description="Helical" evidence="14">
    <location>
        <begin position="234"/>
        <end position="267"/>
    </location>
</feature>
<evidence type="ECO:0000313" key="16">
    <source>
        <dbReference type="EMBL" id="KRL83252.1"/>
    </source>
</evidence>
<feature type="transmembrane region" description="Helical" evidence="14">
    <location>
        <begin position="418"/>
        <end position="437"/>
    </location>
</feature>
<dbReference type="PANTHER" id="PTHR34697">
    <property type="entry name" value="PHOSPHATIDYLGLYCEROL LYSYLTRANSFERASE"/>
    <property type="match status" value="1"/>
</dbReference>
<dbReference type="PATRIC" id="fig|1423740.3.peg.423"/>
<keyword evidence="8 14" id="KW-1133">Transmembrane helix</keyword>
<dbReference type="InterPro" id="IPR051211">
    <property type="entry name" value="PG_lysyltransferase"/>
</dbReference>
<dbReference type="Pfam" id="PF09924">
    <property type="entry name" value="LPG_synthase_C"/>
    <property type="match status" value="1"/>
</dbReference>
<evidence type="ECO:0000256" key="7">
    <source>
        <dbReference type="ARBA" id="ARBA00022692"/>
    </source>
</evidence>
<keyword evidence="5" id="KW-1003">Cell membrane</keyword>
<dbReference type="EC" id="2.3.2.3" evidence="3 14"/>
<name>A0A0R1TST7_9LACO</name>
<evidence type="ECO:0000256" key="12">
    <source>
        <dbReference type="ARBA" id="ARBA00031899"/>
    </source>
</evidence>
<evidence type="ECO:0000256" key="2">
    <source>
        <dbReference type="ARBA" id="ARBA00008627"/>
    </source>
</evidence>
<evidence type="ECO:0000313" key="17">
    <source>
        <dbReference type="Proteomes" id="UP000051048"/>
    </source>
</evidence>
<comment type="similarity">
    <text evidence="2 14">Belongs to the LPG synthase family.</text>
</comment>
<dbReference type="SUPFAM" id="SSF55729">
    <property type="entry name" value="Acyl-CoA N-acyltransferases (Nat)"/>
    <property type="match status" value="1"/>
</dbReference>
<dbReference type="GO" id="GO:0050071">
    <property type="term" value="F:phosphatidylglycerol lysyltransferase activity"/>
    <property type="evidence" value="ECO:0007669"/>
    <property type="project" value="UniProtKB-EC"/>
</dbReference>
<dbReference type="EMBL" id="AZFH01000012">
    <property type="protein sequence ID" value="KRL83252.1"/>
    <property type="molecule type" value="Genomic_DNA"/>
</dbReference>
<comment type="function">
    <text evidence="14">Catalyzes the transfer of a lysyl group from L-lysyl-tRNA(Lys) to membrane-bound phosphatidylglycerol (PG), which produces lysylphosphatidylglycerol (LPG), a major component of the bacterial membrane with a positive net charge. LPG synthesis contributes to bacterial virulence as it is involved in the resistance mechanism against cationic antimicrobial peptides (CAMP) produces by the host's immune system (defensins, cathelicidins) and by the competing microorganisms.</text>
</comment>
<feature type="transmembrane region" description="Helical" evidence="14">
    <location>
        <begin position="363"/>
        <end position="388"/>
    </location>
</feature>
<feature type="transmembrane region" description="Helical" evidence="14">
    <location>
        <begin position="21"/>
        <end position="39"/>
    </location>
</feature>
<evidence type="ECO:0000256" key="3">
    <source>
        <dbReference type="ARBA" id="ARBA00012014"/>
    </source>
</evidence>
<keyword evidence="11 14" id="KW-0046">Antibiotic resistance</keyword>
<evidence type="ECO:0000256" key="4">
    <source>
        <dbReference type="ARBA" id="ARBA00021546"/>
    </source>
</evidence>
<organism evidence="16 17">
    <name type="scientific">Ligilactobacillus equi DSM 15833 = JCM 10991</name>
    <dbReference type="NCBI Taxonomy" id="1423740"/>
    <lineage>
        <taxon>Bacteria</taxon>
        <taxon>Bacillati</taxon>
        <taxon>Bacillota</taxon>
        <taxon>Bacilli</taxon>
        <taxon>Lactobacillales</taxon>
        <taxon>Lactobacillaceae</taxon>
        <taxon>Ligilactobacillus</taxon>
    </lineage>
</organism>
<comment type="subcellular location">
    <subcellularLocation>
        <location evidence="1 14">Cell membrane</location>
        <topology evidence="1 14">Multi-pass membrane protein</topology>
    </subcellularLocation>
</comment>
<protein>
    <recommendedName>
        <fullName evidence="4 14">Phosphatidylglycerol lysyltransferase</fullName>
        <ecNumber evidence="3 14">2.3.2.3</ecNumber>
    </recommendedName>
    <alternativeName>
        <fullName evidence="12 14">Lysylphosphatidylglycerol synthase</fullName>
    </alternativeName>
</protein>
<comment type="catalytic activity">
    <reaction evidence="13 14">
        <text>L-lysyl-tRNA(Lys) + a 1,2-diacyl-sn-glycero-3-phospho-(1'-sn-glycerol) = a 1,2-diacyl-sn-glycero-3-phospho-1'-(3'-O-L-lysyl)-sn-glycerol + tRNA(Lys)</text>
        <dbReference type="Rhea" id="RHEA:10668"/>
        <dbReference type="Rhea" id="RHEA-COMP:9696"/>
        <dbReference type="Rhea" id="RHEA-COMP:9697"/>
        <dbReference type="ChEBI" id="CHEBI:64716"/>
        <dbReference type="ChEBI" id="CHEBI:75792"/>
        <dbReference type="ChEBI" id="CHEBI:78442"/>
        <dbReference type="ChEBI" id="CHEBI:78529"/>
        <dbReference type="EC" id="2.3.2.3"/>
    </reaction>
</comment>
<accession>A0A0R1TST7</accession>
<dbReference type="GO" id="GO:0005886">
    <property type="term" value="C:plasma membrane"/>
    <property type="evidence" value="ECO:0007669"/>
    <property type="project" value="UniProtKB-SubCell"/>
</dbReference>
<feature type="transmembrane region" description="Helical" evidence="14">
    <location>
        <begin position="169"/>
        <end position="186"/>
    </location>
</feature>
<feature type="transmembrane region" description="Helical" evidence="14">
    <location>
        <begin position="279"/>
        <end position="304"/>
    </location>
</feature>
<dbReference type="InterPro" id="IPR024320">
    <property type="entry name" value="LPG_synthase_C"/>
</dbReference>
<sequence>MHILYTKIKDFVIRRATILKLLFVLSVLVFVVAEIGRSLKGTDWSRVGADLASRSPLDFVIMLVCGLIAVSPMLIYDFTIVEFLPGKFSKKYIIKSGWITNTLTNIAGFGGFLGAAMRATFYKDRASRQEILYAISKIALFLLSGLSVLSWVALLDIYFLHDNVDLHQYWFWLLLSGLYFPLLFIVTRFKDNKFFHDLNSRQSWRLVLGSTLEWGFVALFFLLIGKVLGVDNHLLLYAFPLYIIASVLGIVSMIPGGLGSFDVFMLLELVNLGIPKETILVWIIYFRIFYYFIPVALGIFFFLHNMGAKVNTYFDGIPAEALSRFAHSLITLFLYFSGIFMFMESAVPELTIRNKFLVNLYPLTFLFIHQLTNIFFAFALLGLARGIYSRVKKAYLPTLVFVVIGILNTLYQNFNLSLIVYLGIVLTLLLLSSKSYYRKQLQYSWGAFWVDGLIFGGGFILYVLVGVINRPKFTLHHHVPTQLFFPDQRLWFSGLIGIVLAVLVLVAIIHYLTHGEDPFVDEKPDLSRAQAVIANFGGNETSHLAFLGDKNLFFYQAQGQDQVFFMYRKTVNKLVIMGEPVGNSAYFEVAIEAFLEKADLYDYELVFYEVGEDLTMLLHSYGFDFIKDGEDAWLNLADFTLTGKKMKGTRALINKFDREGYQFEIWQPPFSPEAFAKLKTISDSWLEKQAEKGFSLGFFSENYLNQAPIAVVSDAKGEPVAFATLMPTGSKKILTIDLMRHNRQTAPSGIMDEVFVSLFRYGQEEGYQQFYLGMAPLANVGQNKFSFLGEQIAHFIYEYGHKLYGFQGLRNYKNKFATSWHAKYIAYQKKSILPSTMLQLVLLINQRADQKPRRLKDFLQR</sequence>
<keyword evidence="6 14" id="KW-0808">Transferase</keyword>
<evidence type="ECO:0000256" key="9">
    <source>
        <dbReference type="ARBA" id="ARBA00023098"/>
    </source>
</evidence>
<feature type="transmembrane region" description="Helical" evidence="14">
    <location>
        <begin position="490"/>
        <end position="512"/>
    </location>
</feature>
<dbReference type="STRING" id="1423740.FC36_GL000394"/>
<evidence type="ECO:0000256" key="8">
    <source>
        <dbReference type="ARBA" id="ARBA00022989"/>
    </source>
</evidence>
<dbReference type="GO" id="GO:0046677">
    <property type="term" value="P:response to antibiotic"/>
    <property type="evidence" value="ECO:0007669"/>
    <property type="project" value="UniProtKB-KW"/>
</dbReference>
<evidence type="ECO:0000259" key="15">
    <source>
        <dbReference type="Pfam" id="PF09924"/>
    </source>
</evidence>
<evidence type="ECO:0000256" key="13">
    <source>
        <dbReference type="ARBA" id="ARBA00047540"/>
    </source>
</evidence>
<dbReference type="GO" id="GO:0006629">
    <property type="term" value="P:lipid metabolic process"/>
    <property type="evidence" value="ECO:0007669"/>
    <property type="project" value="UniProtKB-KW"/>
</dbReference>
<dbReference type="InterPro" id="IPR022791">
    <property type="entry name" value="L-PG_synthase/AglD"/>
</dbReference>
<dbReference type="AlphaFoldDB" id="A0A0R1TST7"/>
<feature type="transmembrane region" description="Helical" evidence="14">
    <location>
        <begin position="443"/>
        <end position="469"/>
    </location>
</feature>
<feature type="transmembrane region" description="Helical" evidence="14">
    <location>
        <begin position="324"/>
        <end position="343"/>
    </location>
</feature>
<dbReference type="RefSeq" id="WP_025021436.1">
    <property type="nucleotide sequence ID" value="NZ_AZFH01000012.1"/>
</dbReference>
<evidence type="ECO:0000256" key="5">
    <source>
        <dbReference type="ARBA" id="ARBA00022475"/>
    </source>
</evidence>
<evidence type="ECO:0000256" key="14">
    <source>
        <dbReference type="RuleBase" id="RU363042"/>
    </source>
</evidence>
<evidence type="ECO:0000256" key="6">
    <source>
        <dbReference type="ARBA" id="ARBA00022679"/>
    </source>
</evidence>
<dbReference type="GO" id="GO:0055091">
    <property type="term" value="P:phospholipid homeostasis"/>
    <property type="evidence" value="ECO:0007669"/>
    <property type="project" value="TreeGrafter"/>
</dbReference>
<dbReference type="Proteomes" id="UP000051048">
    <property type="component" value="Unassembled WGS sequence"/>
</dbReference>